<dbReference type="AlphaFoldDB" id="A0A8J4BF90"/>
<proteinExistence type="predicted"/>
<evidence type="ECO:0000313" key="1">
    <source>
        <dbReference type="EMBL" id="GIL57454.1"/>
    </source>
</evidence>
<gene>
    <name evidence="1" type="ORF">Vafri_12648</name>
</gene>
<keyword evidence="2" id="KW-1185">Reference proteome</keyword>
<organism evidence="1 2">
    <name type="scientific">Volvox africanus</name>
    <dbReference type="NCBI Taxonomy" id="51714"/>
    <lineage>
        <taxon>Eukaryota</taxon>
        <taxon>Viridiplantae</taxon>
        <taxon>Chlorophyta</taxon>
        <taxon>core chlorophytes</taxon>
        <taxon>Chlorophyceae</taxon>
        <taxon>CS clade</taxon>
        <taxon>Chlamydomonadales</taxon>
        <taxon>Volvocaceae</taxon>
        <taxon>Volvox</taxon>
    </lineage>
</organism>
<name>A0A8J4BF90_9CHLO</name>
<sequence>MLKKETLSCFMLPADFPCKQLASWITARWLFLYILCFQVFSMNSSSAIARGGFVCITSDLADSSTDFSDERLYPSLFRAALEAAPMDADGIITFGDYAEGSATGSQFRRWVTAAGFSASTITYVTDPAKVTSYNLSHYKLLYIPEGRSDTSGGMTDALNDALIGIKDQVNDFVNNRGGSLIVRAQNALSKPYFFLATPLTTASGSYSGLTFTEEMAVLCPVCKDRDKNLDDYYVANYFTGPMDWGGLRVVAHITNSCPVPYGHMQDCKATVLCNTKTEKTAEDCNDEDDNHINGQQINNNGQDCWSCGANKSHEDHGFTKCTSQRLKQLT</sequence>
<feature type="non-terminal residue" evidence="1">
    <location>
        <position position="330"/>
    </location>
</feature>
<dbReference type="EMBL" id="BNCO01000027">
    <property type="protein sequence ID" value="GIL57454.1"/>
    <property type="molecule type" value="Genomic_DNA"/>
</dbReference>
<comment type="caution">
    <text evidence="1">The sequence shown here is derived from an EMBL/GenBank/DDBJ whole genome shotgun (WGS) entry which is preliminary data.</text>
</comment>
<accession>A0A8J4BF90</accession>
<reference evidence="1" key="1">
    <citation type="journal article" date="2021" name="Proc. Natl. Acad. Sci. U.S.A.">
        <title>Three genomes in the algal genus Volvox reveal the fate of a haploid sex-determining region after a transition to homothallism.</title>
        <authorList>
            <person name="Yamamoto K."/>
            <person name="Hamaji T."/>
            <person name="Kawai-Toyooka H."/>
            <person name="Matsuzaki R."/>
            <person name="Takahashi F."/>
            <person name="Nishimura Y."/>
            <person name="Kawachi M."/>
            <person name="Noguchi H."/>
            <person name="Minakuchi Y."/>
            <person name="Umen J.G."/>
            <person name="Toyoda A."/>
            <person name="Nozaki H."/>
        </authorList>
    </citation>
    <scope>NUCLEOTIDE SEQUENCE</scope>
    <source>
        <strain evidence="1">NIES-3780</strain>
    </source>
</reference>
<evidence type="ECO:0000313" key="2">
    <source>
        <dbReference type="Proteomes" id="UP000747399"/>
    </source>
</evidence>
<protein>
    <submittedName>
        <fullName evidence="1">Uncharacterized protein</fullName>
    </submittedName>
</protein>
<dbReference type="Proteomes" id="UP000747399">
    <property type="component" value="Unassembled WGS sequence"/>
</dbReference>